<evidence type="ECO:0000256" key="3">
    <source>
        <dbReference type="PROSITE-ProRule" id="PRU00221"/>
    </source>
</evidence>
<reference evidence="6" key="1">
    <citation type="submission" date="2020-11" db="EMBL/GenBank/DDBJ databases">
        <authorList>
            <person name="Tran Van P."/>
        </authorList>
    </citation>
    <scope>NUCLEOTIDE SEQUENCE</scope>
</reference>
<dbReference type="PROSITE" id="PS00678">
    <property type="entry name" value="WD_REPEATS_1"/>
    <property type="match status" value="1"/>
</dbReference>
<dbReference type="SMART" id="SM00320">
    <property type="entry name" value="WD40"/>
    <property type="match status" value="3"/>
</dbReference>
<evidence type="ECO:0000256" key="2">
    <source>
        <dbReference type="ARBA" id="ARBA00022737"/>
    </source>
</evidence>
<dbReference type="SUPFAM" id="SSF50978">
    <property type="entry name" value="WD40 repeat-like"/>
    <property type="match status" value="1"/>
</dbReference>
<dbReference type="Gene3D" id="2.130.10.10">
    <property type="entry name" value="YVTN repeat-like/Quinoprotein amine dehydrogenase"/>
    <property type="match status" value="1"/>
</dbReference>
<dbReference type="SMART" id="SM01166">
    <property type="entry name" value="DUF1899"/>
    <property type="match status" value="1"/>
</dbReference>
<name>A0A7R9QG51_9ACAR</name>
<dbReference type="InterPro" id="IPR019775">
    <property type="entry name" value="WD40_repeat_CS"/>
</dbReference>
<evidence type="ECO:0000256" key="4">
    <source>
        <dbReference type="RuleBase" id="RU280818"/>
    </source>
</evidence>
<evidence type="ECO:0000259" key="5">
    <source>
        <dbReference type="SMART" id="SM01166"/>
    </source>
</evidence>
<protein>
    <recommendedName>
        <fullName evidence="4">Coronin</fullName>
    </recommendedName>
</protein>
<feature type="repeat" description="WD" evidence="3">
    <location>
        <begin position="138"/>
        <end position="180"/>
    </location>
</feature>
<gene>
    <name evidence="6" type="ORF">OSB1V03_LOCUS20007</name>
</gene>
<dbReference type="Pfam" id="PF08953">
    <property type="entry name" value="DUF1899"/>
    <property type="match status" value="1"/>
</dbReference>
<sequence length="271" mass="30422">FTNVLQTIFQSLFKGVRSSKFRHVFGCVAKKDKCYDNLKITKNANDSNFCAVNPKFIAVCTESSGGGSFIVFPETKFGRIEVNAGRVVGHRGPILDLKWNPFNDNVIASCSDDCTVKIWYIPDEGLQQRNLSEPIMDLIEHQRRVSFIEWHPTADNIILSTGFDYLVIVWNVSTGTPVRVIDCHPDVIHSMSFNRDGSLLATTCKDKILRIIDPRSGDVVNSGVCHRGSKASRVVFLGETGKLFTTGFSRYSDRQWAVWSEHDLSDPLTIE</sequence>
<evidence type="ECO:0000313" key="7">
    <source>
        <dbReference type="Proteomes" id="UP000759131"/>
    </source>
</evidence>
<accession>A0A7R9QG51</accession>
<keyword evidence="7" id="KW-1185">Reference proteome</keyword>
<dbReference type="EMBL" id="CAJPIZ010031185">
    <property type="protein sequence ID" value="CAG2120060.1"/>
    <property type="molecule type" value="Genomic_DNA"/>
</dbReference>
<dbReference type="Pfam" id="PF00400">
    <property type="entry name" value="WD40"/>
    <property type="match status" value="3"/>
</dbReference>
<feature type="domain" description="DUF1899" evidence="5">
    <location>
        <begin position="14"/>
        <end position="78"/>
    </location>
</feature>
<dbReference type="OrthoDB" id="1850764at2759"/>
<feature type="non-terminal residue" evidence="6">
    <location>
        <position position="1"/>
    </location>
</feature>
<evidence type="ECO:0000256" key="1">
    <source>
        <dbReference type="ARBA" id="ARBA00022574"/>
    </source>
</evidence>
<comment type="similarity">
    <text evidence="4">Belongs to the WD repeat coronin family.</text>
</comment>
<dbReference type="PROSITE" id="PS50294">
    <property type="entry name" value="WD_REPEATS_REGION"/>
    <property type="match status" value="1"/>
</dbReference>
<feature type="repeat" description="WD" evidence="3">
    <location>
        <begin position="181"/>
        <end position="222"/>
    </location>
</feature>
<proteinExistence type="inferred from homology"/>
<keyword evidence="1 3" id="KW-0853">WD repeat</keyword>
<feature type="repeat" description="WD" evidence="3">
    <location>
        <begin position="87"/>
        <end position="119"/>
    </location>
</feature>
<dbReference type="InterPro" id="IPR015505">
    <property type="entry name" value="Coronin"/>
</dbReference>
<dbReference type="AlphaFoldDB" id="A0A7R9QG51"/>
<feature type="non-terminal residue" evidence="6">
    <location>
        <position position="271"/>
    </location>
</feature>
<dbReference type="PROSITE" id="PS50082">
    <property type="entry name" value="WD_REPEATS_2"/>
    <property type="match status" value="3"/>
</dbReference>
<dbReference type="GO" id="GO:0051015">
    <property type="term" value="F:actin filament binding"/>
    <property type="evidence" value="ECO:0007669"/>
    <property type="project" value="TreeGrafter"/>
</dbReference>
<dbReference type="InterPro" id="IPR001680">
    <property type="entry name" value="WD40_rpt"/>
</dbReference>
<dbReference type="Proteomes" id="UP000759131">
    <property type="component" value="Unassembled WGS sequence"/>
</dbReference>
<dbReference type="PANTHER" id="PTHR10856:SF44">
    <property type="entry name" value="CORONIN"/>
    <property type="match status" value="1"/>
</dbReference>
<dbReference type="PANTHER" id="PTHR10856">
    <property type="entry name" value="CORONIN"/>
    <property type="match status" value="1"/>
</dbReference>
<dbReference type="EMBL" id="OC885760">
    <property type="protein sequence ID" value="CAD7644326.1"/>
    <property type="molecule type" value="Genomic_DNA"/>
</dbReference>
<dbReference type="InterPro" id="IPR015048">
    <property type="entry name" value="DUF1899"/>
</dbReference>
<evidence type="ECO:0000313" key="6">
    <source>
        <dbReference type="EMBL" id="CAD7644326.1"/>
    </source>
</evidence>
<dbReference type="InterPro" id="IPR015943">
    <property type="entry name" value="WD40/YVTN_repeat-like_dom_sf"/>
</dbReference>
<keyword evidence="2 4" id="KW-0677">Repeat</keyword>
<organism evidence="6">
    <name type="scientific">Medioppia subpectinata</name>
    <dbReference type="NCBI Taxonomy" id="1979941"/>
    <lineage>
        <taxon>Eukaryota</taxon>
        <taxon>Metazoa</taxon>
        <taxon>Ecdysozoa</taxon>
        <taxon>Arthropoda</taxon>
        <taxon>Chelicerata</taxon>
        <taxon>Arachnida</taxon>
        <taxon>Acari</taxon>
        <taxon>Acariformes</taxon>
        <taxon>Sarcoptiformes</taxon>
        <taxon>Oribatida</taxon>
        <taxon>Brachypylina</taxon>
        <taxon>Oppioidea</taxon>
        <taxon>Oppiidae</taxon>
        <taxon>Medioppia</taxon>
    </lineage>
</organism>
<dbReference type="InterPro" id="IPR036322">
    <property type="entry name" value="WD40_repeat_dom_sf"/>
</dbReference>